<evidence type="ECO:0000313" key="1">
    <source>
        <dbReference type="EMBL" id="MDR9895195.1"/>
    </source>
</evidence>
<name>A0AAP5I5Q0_9CYAN</name>
<dbReference type="AlphaFoldDB" id="A0AAP5I5Q0"/>
<accession>A0AAP5I5Q0</accession>
<organism evidence="1 2">
    <name type="scientific">Aetokthonos hydrillicola Thurmond2011</name>
    <dbReference type="NCBI Taxonomy" id="2712845"/>
    <lineage>
        <taxon>Bacteria</taxon>
        <taxon>Bacillati</taxon>
        <taxon>Cyanobacteriota</taxon>
        <taxon>Cyanophyceae</taxon>
        <taxon>Nostocales</taxon>
        <taxon>Hapalosiphonaceae</taxon>
        <taxon>Aetokthonos</taxon>
    </lineage>
</organism>
<dbReference type="EMBL" id="JAALHA020000004">
    <property type="protein sequence ID" value="MDR9895195.1"/>
    <property type="molecule type" value="Genomic_DNA"/>
</dbReference>
<comment type="caution">
    <text evidence="1">The sequence shown here is derived from an EMBL/GenBank/DDBJ whole genome shotgun (WGS) entry which is preliminary data.</text>
</comment>
<keyword evidence="2" id="KW-1185">Reference proteome</keyword>
<sequence length="165" mass="19166">MNLIQKGSLPNWQCYIEQTFFEKLKLIQWKEIFARLLESNEDQNLSSTQVLLAFQKYERFLFLIRKYPYVRMVPNQEIDSVLHAHIANIHEFERDCQNLFSVCLKHLPGFGSGGDAERLEWQLAFSQTQELFELNYGQGTMGISAAASCEILWNCSSFSNLKVVC</sequence>
<protein>
    <submittedName>
        <fullName evidence="1">Uncharacterized protein</fullName>
    </submittedName>
</protein>
<reference evidence="2" key="1">
    <citation type="journal article" date="2021" name="Science">
        <title>Hunting the eagle killer: A cyanobacterial neurotoxin causes vacuolar myelinopathy.</title>
        <authorList>
            <person name="Breinlinger S."/>
            <person name="Phillips T.J."/>
            <person name="Haram B.N."/>
            <person name="Mares J."/>
            <person name="Martinez Yerena J.A."/>
            <person name="Hrouzek P."/>
            <person name="Sobotka R."/>
            <person name="Henderson W.M."/>
            <person name="Schmieder P."/>
            <person name="Williams S.M."/>
            <person name="Lauderdale J.D."/>
            <person name="Wilde H.D."/>
            <person name="Gerrin W."/>
            <person name="Kust A."/>
            <person name="Washington J.W."/>
            <person name="Wagner C."/>
            <person name="Geier B."/>
            <person name="Liebeke M."/>
            <person name="Enke H."/>
            <person name="Niedermeyer T.H.J."/>
            <person name="Wilde S.B."/>
        </authorList>
    </citation>
    <scope>NUCLEOTIDE SEQUENCE [LARGE SCALE GENOMIC DNA]</scope>
    <source>
        <strain evidence="2">Thurmond2011</strain>
    </source>
</reference>
<proteinExistence type="predicted"/>
<dbReference type="Proteomes" id="UP000667802">
    <property type="component" value="Unassembled WGS sequence"/>
</dbReference>
<gene>
    <name evidence="1" type="ORF">G7B40_011540</name>
</gene>
<evidence type="ECO:0000313" key="2">
    <source>
        <dbReference type="Proteomes" id="UP000667802"/>
    </source>
</evidence>
<dbReference type="RefSeq" id="WP_208338772.1">
    <property type="nucleotide sequence ID" value="NZ_CAWQFN010000191.1"/>
</dbReference>